<organism evidence="3 4">
    <name type="scientific">Dyadobacter psychrotolerans</name>
    <dbReference type="NCBI Taxonomy" id="2541721"/>
    <lineage>
        <taxon>Bacteria</taxon>
        <taxon>Pseudomonadati</taxon>
        <taxon>Bacteroidota</taxon>
        <taxon>Cytophagia</taxon>
        <taxon>Cytophagales</taxon>
        <taxon>Spirosomataceae</taxon>
        <taxon>Dyadobacter</taxon>
    </lineage>
</organism>
<dbReference type="AlphaFoldDB" id="A0A4R5DE02"/>
<dbReference type="Gene3D" id="2.40.160.20">
    <property type="match status" value="1"/>
</dbReference>
<dbReference type="Pfam" id="PF13505">
    <property type="entry name" value="OMP_b-brl"/>
    <property type="match status" value="1"/>
</dbReference>
<dbReference type="SUPFAM" id="SSF56925">
    <property type="entry name" value="OMPA-like"/>
    <property type="match status" value="1"/>
</dbReference>
<dbReference type="InterPro" id="IPR027385">
    <property type="entry name" value="Beta-barrel_OMP"/>
</dbReference>
<evidence type="ECO:0000256" key="1">
    <source>
        <dbReference type="ARBA" id="ARBA00022729"/>
    </source>
</evidence>
<accession>A0A4R5DE02</accession>
<evidence type="ECO:0000313" key="4">
    <source>
        <dbReference type="Proteomes" id="UP000294850"/>
    </source>
</evidence>
<dbReference type="RefSeq" id="WP_131960776.1">
    <property type="nucleotide sequence ID" value="NZ_SMFL01000010.1"/>
</dbReference>
<keyword evidence="1" id="KW-0732">Signal</keyword>
<proteinExistence type="predicted"/>
<comment type="caution">
    <text evidence="3">The sequence shown here is derived from an EMBL/GenBank/DDBJ whole genome shotgun (WGS) entry which is preliminary data.</text>
</comment>
<reference evidence="3 4" key="1">
    <citation type="submission" date="2019-03" db="EMBL/GenBank/DDBJ databases">
        <title>Dyadobacter AR-3-6 sp. nov., isolated from arctic soil.</title>
        <authorList>
            <person name="Chaudhary D.K."/>
        </authorList>
    </citation>
    <scope>NUCLEOTIDE SEQUENCE [LARGE SCALE GENOMIC DNA]</scope>
    <source>
        <strain evidence="3 4">AR-3-6</strain>
    </source>
</reference>
<gene>
    <name evidence="3" type="ORF">E0F88_23750</name>
</gene>
<evidence type="ECO:0000313" key="3">
    <source>
        <dbReference type="EMBL" id="TDE12066.1"/>
    </source>
</evidence>
<dbReference type="OrthoDB" id="654178at2"/>
<sequence length="282" mass="31724">MIRYTSILLILLCFCIFSQDVFSQKRSQFNGKYIPPFGVLSLTGSLGVAYYYGDLNNKPSLKHLGLGPAISVGALYRVTEHFSARGEVRFYQVSGDQKYSQFPIDNLSFRSRNPDVNLGIQADLFSFNRRSKVNPYLFLGMSATFLNTKTNFNGDWVSLPPLTTEGVKYSRLPLSVSGGAGISFQAFERLSIGLELNSNFMFSDYLDDVATVYPNPDLLPSDLARQLSDRSSEIGLTPKEAGWHRGVGDMKDIYTFFQVRATYLIGTRMQAIERKKTRCPKF</sequence>
<keyword evidence="4" id="KW-1185">Reference proteome</keyword>
<protein>
    <recommendedName>
        <fullName evidence="2">Outer membrane protein beta-barrel domain-containing protein</fullName>
    </recommendedName>
</protein>
<dbReference type="Proteomes" id="UP000294850">
    <property type="component" value="Unassembled WGS sequence"/>
</dbReference>
<dbReference type="EMBL" id="SMFL01000010">
    <property type="protein sequence ID" value="TDE12066.1"/>
    <property type="molecule type" value="Genomic_DNA"/>
</dbReference>
<feature type="domain" description="Outer membrane protein beta-barrel" evidence="2">
    <location>
        <begin position="41"/>
        <end position="199"/>
    </location>
</feature>
<evidence type="ECO:0000259" key="2">
    <source>
        <dbReference type="Pfam" id="PF13505"/>
    </source>
</evidence>
<name>A0A4R5DE02_9BACT</name>
<dbReference type="InterPro" id="IPR011250">
    <property type="entry name" value="OMP/PagP_B-barrel"/>
</dbReference>